<evidence type="ECO:0000256" key="1">
    <source>
        <dbReference type="SAM" id="MobiDB-lite"/>
    </source>
</evidence>
<dbReference type="HOGENOM" id="CLU_1517623_0_0_1"/>
<keyword evidence="3" id="KW-1185">Reference proteome</keyword>
<name>W6Y1U8_COCC2</name>
<dbReference type="KEGG" id="bze:COCCADRAFT_27491"/>
<accession>W6Y1U8</accession>
<feature type="region of interest" description="Disordered" evidence="1">
    <location>
        <begin position="79"/>
        <end position="108"/>
    </location>
</feature>
<dbReference type="Proteomes" id="UP000053841">
    <property type="component" value="Unassembled WGS sequence"/>
</dbReference>
<sequence>MRGKEGEAQRAAGGKGQREGGQQRRRAMKVVMGYGGTWPDGRIGKRSARACPPQTRPVLTYVTLGGGDGMRRDGGWGWDEDKMGQMHSTRTKHRGSRETNERGSAPGYEGTEALLQAPTLYIRHAYHLDALASPRLALVLTLAHTYTPAARSSLSARRVKQHVLVYTFHAWAVPHRF</sequence>
<dbReference type="OrthoDB" id="10639583at2759"/>
<reference evidence="2 3" key="1">
    <citation type="journal article" date="2013" name="PLoS Genet.">
        <title>Comparative genome structure, secondary metabolite, and effector coding capacity across Cochliobolus pathogens.</title>
        <authorList>
            <person name="Condon B.J."/>
            <person name="Leng Y."/>
            <person name="Wu D."/>
            <person name="Bushley K.E."/>
            <person name="Ohm R.A."/>
            <person name="Otillar R."/>
            <person name="Martin J."/>
            <person name="Schackwitz W."/>
            <person name="Grimwood J."/>
            <person name="MohdZainudin N."/>
            <person name="Xue C."/>
            <person name="Wang R."/>
            <person name="Manning V.A."/>
            <person name="Dhillon B."/>
            <person name="Tu Z.J."/>
            <person name="Steffenson B.J."/>
            <person name="Salamov A."/>
            <person name="Sun H."/>
            <person name="Lowry S."/>
            <person name="LaButti K."/>
            <person name="Han J."/>
            <person name="Copeland A."/>
            <person name="Lindquist E."/>
            <person name="Barry K."/>
            <person name="Schmutz J."/>
            <person name="Baker S.E."/>
            <person name="Ciuffetti L.M."/>
            <person name="Grigoriev I.V."/>
            <person name="Zhong S."/>
            <person name="Turgeon B.G."/>
        </authorList>
    </citation>
    <scope>NUCLEOTIDE SEQUENCE [LARGE SCALE GENOMIC DNA]</scope>
    <source>
        <strain evidence="2 3">26-R-13</strain>
    </source>
</reference>
<dbReference type="AlphaFoldDB" id="W6Y1U8"/>
<proteinExistence type="predicted"/>
<protein>
    <submittedName>
        <fullName evidence="2">Uncharacterized protein</fullName>
    </submittedName>
</protein>
<evidence type="ECO:0000313" key="3">
    <source>
        <dbReference type="Proteomes" id="UP000053841"/>
    </source>
</evidence>
<organism evidence="2 3">
    <name type="scientific">Cochliobolus carbonum (strain 26-R-13)</name>
    <name type="common">Maize leaf spot fungus</name>
    <name type="synonym">Bipolaris zeicola</name>
    <dbReference type="NCBI Taxonomy" id="930089"/>
    <lineage>
        <taxon>Eukaryota</taxon>
        <taxon>Fungi</taxon>
        <taxon>Dikarya</taxon>
        <taxon>Ascomycota</taxon>
        <taxon>Pezizomycotina</taxon>
        <taxon>Dothideomycetes</taxon>
        <taxon>Pleosporomycetidae</taxon>
        <taxon>Pleosporales</taxon>
        <taxon>Pleosporineae</taxon>
        <taxon>Pleosporaceae</taxon>
        <taxon>Bipolaris</taxon>
    </lineage>
</organism>
<dbReference type="RefSeq" id="XP_007713813.1">
    <property type="nucleotide sequence ID" value="XM_007715623.1"/>
</dbReference>
<feature type="region of interest" description="Disordered" evidence="1">
    <location>
        <begin position="1"/>
        <end position="25"/>
    </location>
</feature>
<dbReference type="GeneID" id="19146197"/>
<evidence type="ECO:0000313" key="2">
    <source>
        <dbReference type="EMBL" id="EUC31878.1"/>
    </source>
</evidence>
<gene>
    <name evidence="2" type="ORF">COCCADRAFT_27491</name>
</gene>
<dbReference type="EMBL" id="KI964648">
    <property type="protein sequence ID" value="EUC31878.1"/>
    <property type="molecule type" value="Genomic_DNA"/>
</dbReference>